<proteinExistence type="predicted"/>
<feature type="region of interest" description="Disordered" evidence="1">
    <location>
        <begin position="1"/>
        <end position="104"/>
    </location>
</feature>
<dbReference type="EMBL" id="CAJNNW010037349">
    <property type="protein sequence ID" value="CAE8741056.1"/>
    <property type="molecule type" value="Genomic_DNA"/>
</dbReference>
<evidence type="ECO:0000259" key="2">
    <source>
        <dbReference type="Pfam" id="PF04059"/>
    </source>
</evidence>
<evidence type="ECO:0000313" key="3">
    <source>
        <dbReference type="EMBL" id="CAE8741056.1"/>
    </source>
</evidence>
<dbReference type="AlphaFoldDB" id="A0A813M4X0"/>
<name>A0A813M4X0_POLGL</name>
<evidence type="ECO:0000313" key="4">
    <source>
        <dbReference type="Proteomes" id="UP000626109"/>
    </source>
</evidence>
<feature type="non-terminal residue" evidence="3">
    <location>
        <position position="1"/>
    </location>
</feature>
<accession>A0A813M4X0</accession>
<gene>
    <name evidence="3" type="ORF">PGLA2088_LOCUS50280</name>
</gene>
<protein>
    <recommendedName>
        <fullName evidence="2">Mei2-like C-terminal RNA recognition motif domain-containing protein</fullName>
    </recommendedName>
</protein>
<feature type="compositionally biased region" description="Polar residues" evidence="1">
    <location>
        <begin position="40"/>
        <end position="52"/>
    </location>
</feature>
<feature type="non-terminal residue" evidence="3">
    <location>
        <position position="156"/>
    </location>
</feature>
<organism evidence="3 4">
    <name type="scientific">Polarella glacialis</name>
    <name type="common">Dinoflagellate</name>
    <dbReference type="NCBI Taxonomy" id="89957"/>
    <lineage>
        <taxon>Eukaryota</taxon>
        <taxon>Sar</taxon>
        <taxon>Alveolata</taxon>
        <taxon>Dinophyceae</taxon>
        <taxon>Suessiales</taxon>
        <taxon>Suessiaceae</taxon>
        <taxon>Polarella</taxon>
    </lineage>
</organism>
<dbReference type="InterPro" id="IPR007201">
    <property type="entry name" value="Mei2-like_Rrm_C"/>
</dbReference>
<dbReference type="Pfam" id="PF04059">
    <property type="entry name" value="RRM_2"/>
    <property type="match status" value="1"/>
</dbReference>
<dbReference type="Proteomes" id="UP000626109">
    <property type="component" value="Unassembled WGS sequence"/>
</dbReference>
<evidence type="ECO:0000256" key="1">
    <source>
        <dbReference type="SAM" id="MobiDB-lite"/>
    </source>
</evidence>
<reference evidence="3" key="1">
    <citation type="submission" date="2021-02" db="EMBL/GenBank/DDBJ databases">
        <authorList>
            <person name="Dougan E. K."/>
            <person name="Rhodes N."/>
            <person name="Thang M."/>
            <person name="Chan C."/>
        </authorList>
    </citation>
    <scope>NUCLEOTIDE SEQUENCE</scope>
</reference>
<feature type="domain" description="Mei2-like C-terminal RNA recognition motif" evidence="2">
    <location>
        <begin position="114"/>
        <end position="152"/>
    </location>
</feature>
<comment type="caution">
    <text evidence="3">The sequence shown here is derived from an EMBL/GenBank/DDBJ whole genome shotgun (WGS) entry which is preliminary data.</text>
</comment>
<sequence length="156" mass="17357">ANGHWPLGQLGRPAQLPAAEGANGTSGVSGARAQHPARNGATSQMHLEQSNFLRELEKRQERHRKHNFSKPPAEALAGFSQSSSSQFHPRYSQPETKEVSNGSKRLSDWGNIFTVMMRHLPNKYTQKMLVREINEAGFHGTYDFLYLPIDSESGAN</sequence>